<gene>
    <name evidence="2" type="ORF">C1E23_09550</name>
</gene>
<feature type="chain" id="PRO_5020458870" description="Metal-binding protein" evidence="1">
    <location>
        <begin position="25"/>
        <end position="161"/>
    </location>
</feature>
<dbReference type="InterPro" id="IPR007332">
    <property type="entry name" value="DUF411"/>
</dbReference>
<name>A0A4Q7IMA5_9GAMM</name>
<proteinExistence type="predicted"/>
<feature type="signal peptide" evidence="1">
    <location>
        <begin position="1"/>
        <end position="24"/>
    </location>
</feature>
<dbReference type="Proteomes" id="UP000291338">
    <property type="component" value="Unassembled WGS sequence"/>
</dbReference>
<dbReference type="Pfam" id="PF04214">
    <property type="entry name" value="DUF411"/>
    <property type="match status" value="1"/>
</dbReference>
<sequence>MRVFSKLIFSLTLFLSTFSNNSFAQDKAIELLVAKTPTCGCCTLWLDHLTSQNIKVEGKNFSPPQMSEIKSQYGIEARYRSCHTAVHADGFAFEGHVPAKFIKQFLQSPPENAIGLSVPAMPLGSPGMEIDERFQAYKVLLLKKDGSYEVFAEVNSYEEQF</sequence>
<comment type="caution">
    <text evidence="2">The sequence shown here is derived from an EMBL/GenBank/DDBJ whole genome shotgun (WGS) entry which is preliminary data.</text>
</comment>
<dbReference type="AlphaFoldDB" id="A0A4Q7IMA5"/>
<protein>
    <recommendedName>
        <fullName evidence="4">Metal-binding protein</fullName>
    </recommendedName>
</protein>
<dbReference type="RefSeq" id="WP_130255338.1">
    <property type="nucleotide sequence ID" value="NZ_PPSX01000030.1"/>
</dbReference>
<accession>A0A4Q7IMA5</accession>
<evidence type="ECO:0000313" key="2">
    <source>
        <dbReference type="EMBL" id="RZQ53314.1"/>
    </source>
</evidence>
<organism evidence="2 3">
    <name type="scientific">Pseudoalteromonas phenolica</name>
    <dbReference type="NCBI Taxonomy" id="161398"/>
    <lineage>
        <taxon>Bacteria</taxon>
        <taxon>Pseudomonadati</taxon>
        <taxon>Pseudomonadota</taxon>
        <taxon>Gammaproteobacteria</taxon>
        <taxon>Alteromonadales</taxon>
        <taxon>Pseudoalteromonadaceae</taxon>
        <taxon>Pseudoalteromonas</taxon>
    </lineage>
</organism>
<reference evidence="2 3" key="1">
    <citation type="submission" date="2018-01" db="EMBL/GenBank/DDBJ databases">
        <title>Co-occurrence of chitin degradation, pigmentation and bioactivity in marine Pseudoalteromonas.</title>
        <authorList>
            <person name="Paulsen S."/>
            <person name="Gram L."/>
            <person name="Machado H."/>
        </authorList>
    </citation>
    <scope>NUCLEOTIDE SEQUENCE [LARGE SCALE GENOMIC DNA]</scope>
    <source>
        <strain evidence="2 3">S3898</strain>
    </source>
</reference>
<keyword evidence="1" id="KW-0732">Signal</keyword>
<evidence type="ECO:0000313" key="3">
    <source>
        <dbReference type="Proteomes" id="UP000291338"/>
    </source>
</evidence>
<evidence type="ECO:0000256" key="1">
    <source>
        <dbReference type="SAM" id="SignalP"/>
    </source>
</evidence>
<dbReference type="EMBL" id="PPSX01000030">
    <property type="protein sequence ID" value="RZQ53314.1"/>
    <property type="molecule type" value="Genomic_DNA"/>
</dbReference>
<evidence type="ECO:0008006" key="4">
    <source>
        <dbReference type="Google" id="ProtNLM"/>
    </source>
</evidence>